<organism evidence="1 2">
    <name type="scientific">Araneus ventricosus</name>
    <name type="common">Orbweaver spider</name>
    <name type="synonym">Epeira ventricosa</name>
    <dbReference type="NCBI Taxonomy" id="182803"/>
    <lineage>
        <taxon>Eukaryota</taxon>
        <taxon>Metazoa</taxon>
        <taxon>Ecdysozoa</taxon>
        <taxon>Arthropoda</taxon>
        <taxon>Chelicerata</taxon>
        <taxon>Arachnida</taxon>
        <taxon>Araneae</taxon>
        <taxon>Araneomorphae</taxon>
        <taxon>Entelegynae</taxon>
        <taxon>Araneoidea</taxon>
        <taxon>Araneidae</taxon>
        <taxon>Araneus</taxon>
    </lineage>
</organism>
<evidence type="ECO:0000313" key="1">
    <source>
        <dbReference type="EMBL" id="GBL99598.1"/>
    </source>
</evidence>
<evidence type="ECO:0000313" key="2">
    <source>
        <dbReference type="Proteomes" id="UP000499080"/>
    </source>
</evidence>
<gene>
    <name evidence="1" type="ORF">AVEN_68857_1</name>
</gene>
<proteinExistence type="predicted"/>
<name>A0A4Y2C5H9_ARAVE</name>
<comment type="caution">
    <text evidence="1">The sequence shown here is derived from an EMBL/GenBank/DDBJ whole genome shotgun (WGS) entry which is preliminary data.</text>
</comment>
<protein>
    <submittedName>
        <fullName evidence="1">Uncharacterized protein</fullName>
    </submittedName>
</protein>
<reference evidence="1 2" key="1">
    <citation type="journal article" date="2019" name="Sci. Rep.">
        <title>Orb-weaving spider Araneus ventricosus genome elucidates the spidroin gene catalogue.</title>
        <authorList>
            <person name="Kono N."/>
            <person name="Nakamura H."/>
            <person name="Ohtoshi R."/>
            <person name="Moran D.A.P."/>
            <person name="Shinohara A."/>
            <person name="Yoshida Y."/>
            <person name="Fujiwara M."/>
            <person name="Mori M."/>
            <person name="Tomita M."/>
            <person name="Arakawa K."/>
        </authorList>
    </citation>
    <scope>NUCLEOTIDE SEQUENCE [LARGE SCALE GENOMIC DNA]</scope>
</reference>
<keyword evidence="2" id="KW-1185">Reference proteome</keyword>
<dbReference type="AlphaFoldDB" id="A0A4Y2C5H9"/>
<accession>A0A4Y2C5H9</accession>
<dbReference type="EMBL" id="BGPR01000149">
    <property type="protein sequence ID" value="GBL99598.1"/>
    <property type="molecule type" value="Genomic_DNA"/>
</dbReference>
<sequence>MLETGVNVDDLCSVEDSVTGDLGLSSGLVVDDCFDLRKLRSNWCLREKLLLVNSSVDCLRYSGESGECDAASFVETVEDLLPYHINDELEA</sequence>
<dbReference type="Proteomes" id="UP000499080">
    <property type="component" value="Unassembled WGS sequence"/>
</dbReference>